<dbReference type="RefSeq" id="WP_386426436.1">
    <property type="nucleotide sequence ID" value="NZ_JBHSBB010000005.1"/>
</dbReference>
<dbReference type="Pfam" id="PF17964">
    <property type="entry name" value="Big_10"/>
    <property type="match status" value="1"/>
</dbReference>
<evidence type="ECO:0000256" key="8">
    <source>
        <dbReference type="SAM" id="MobiDB-lite"/>
    </source>
</evidence>
<organism evidence="11 12">
    <name type="scientific">Streptomyces polygonati</name>
    <dbReference type="NCBI Taxonomy" id="1617087"/>
    <lineage>
        <taxon>Bacteria</taxon>
        <taxon>Bacillati</taxon>
        <taxon>Actinomycetota</taxon>
        <taxon>Actinomycetes</taxon>
        <taxon>Kitasatosporales</taxon>
        <taxon>Streptomycetaceae</taxon>
        <taxon>Streptomyces</taxon>
    </lineage>
</organism>
<evidence type="ECO:0000256" key="2">
    <source>
        <dbReference type="ARBA" id="ARBA00022679"/>
    </source>
</evidence>
<dbReference type="InterPro" id="IPR050979">
    <property type="entry name" value="LD-transpeptidase"/>
</dbReference>
<feature type="active site" description="Nucleophile" evidence="7">
    <location>
        <position position="258"/>
    </location>
</feature>
<accession>A0ABV8HJ25</accession>
<sequence>MADRTADAGRRALGAAARRLMALAAAASLLVGCGVGLGGHDAKDDRVARGTAPPRDGFIGFFTPEAGSVVGTGMILSLRFNRTITDRAAVERRITVTARPAVTVAGHWFGSRRLDLRPADYWRPGSRVTLHLRLRGVRGAPNTYGGQSKDVTFTIGRDQRSTADAASHTLTVRRDGQLLRTLPMTAGAPDHTTYNGIMVISEKYARTRMNGRTVGFGGEYDIPDVPHAMRLTDSGTFVHGNYWSPPDVFGTDNVSHGCIGLRDVRDPGEAAGQDDPDDPDRVFGGRTPAGWFFDRSMVGDVITVTGSDDRTVAAGNGMGGWNLGWSAWRSGSALR</sequence>
<evidence type="ECO:0000313" key="12">
    <source>
        <dbReference type="Proteomes" id="UP001595765"/>
    </source>
</evidence>
<dbReference type="InterPro" id="IPR041280">
    <property type="entry name" value="Big_10"/>
</dbReference>
<protein>
    <submittedName>
        <fullName evidence="11">Ig-like domain-containing protein</fullName>
    </submittedName>
</protein>
<evidence type="ECO:0000256" key="5">
    <source>
        <dbReference type="ARBA" id="ARBA00023315"/>
    </source>
</evidence>
<dbReference type="CDD" id="cd16913">
    <property type="entry name" value="YkuD_like"/>
    <property type="match status" value="1"/>
</dbReference>
<comment type="caution">
    <text evidence="11">The sequence shown here is derived from an EMBL/GenBank/DDBJ whole genome shotgun (WGS) entry which is preliminary data.</text>
</comment>
<evidence type="ECO:0000256" key="1">
    <source>
        <dbReference type="ARBA" id="ARBA00004752"/>
    </source>
</evidence>
<dbReference type="Gene3D" id="2.40.440.10">
    <property type="entry name" value="L,D-transpeptidase catalytic domain-like"/>
    <property type="match status" value="1"/>
</dbReference>
<evidence type="ECO:0000256" key="4">
    <source>
        <dbReference type="ARBA" id="ARBA00022984"/>
    </source>
</evidence>
<dbReference type="CDD" id="cd13432">
    <property type="entry name" value="LDT_IgD_like_2"/>
    <property type="match status" value="1"/>
</dbReference>
<feature type="domain" description="L,D-TPase catalytic" evidence="10">
    <location>
        <begin position="159"/>
        <end position="283"/>
    </location>
</feature>
<evidence type="ECO:0000313" key="11">
    <source>
        <dbReference type="EMBL" id="MFC4030805.1"/>
    </source>
</evidence>
<evidence type="ECO:0000259" key="10">
    <source>
        <dbReference type="PROSITE" id="PS52029"/>
    </source>
</evidence>
<keyword evidence="9" id="KW-1133">Transmembrane helix</keyword>
<keyword evidence="5" id="KW-0012">Acyltransferase</keyword>
<evidence type="ECO:0000256" key="6">
    <source>
        <dbReference type="ARBA" id="ARBA00023316"/>
    </source>
</evidence>
<proteinExistence type="predicted"/>
<keyword evidence="6 7" id="KW-0961">Cell wall biogenesis/degradation</keyword>
<comment type="pathway">
    <text evidence="1 7">Cell wall biogenesis; peptidoglycan biosynthesis.</text>
</comment>
<keyword evidence="9" id="KW-0812">Transmembrane</keyword>
<keyword evidence="3 7" id="KW-0133">Cell shape</keyword>
<dbReference type="InterPro" id="IPR038063">
    <property type="entry name" value="Transpep_catalytic_dom"/>
</dbReference>
<dbReference type="EMBL" id="JBHSBB010000005">
    <property type="protein sequence ID" value="MFC4030805.1"/>
    <property type="molecule type" value="Genomic_DNA"/>
</dbReference>
<feature type="transmembrane region" description="Helical" evidence="9">
    <location>
        <begin position="20"/>
        <end position="38"/>
    </location>
</feature>
<evidence type="ECO:0000256" key="3">
    <source>
        <dbReference type="ARBA" id="ARBA00022960"/>
    </source>
</evidence>
<feature type="active site" description="Proton donor/acceptor" evidence="7">
    <location>
        <position position="239"/>
    </location>
</feature>
<dbReference type="PROSITE" id="PS51257">
    <property type="entry name" value="PROKAR_LIPOPROTEIN"/>
    <property type="match status" value="1"/>
</dbReference>
<keyword evidence="9" id="KW-0472">Membrane</keyword>
<keyword evidence="2" id="KW-0808">Transferase</keyword>
<name>A0ABV8HJ25_9ACTN</name>
<dbReference type="PANTHER" id="PTHR30582">
    <property type="entry name" value="L,D-TRANSPEPTIDASE"/>
    <property type="match status" value="1"/>
</dbReference>
<evidence type="ECO:0000256" key="9">
    <source>
        <dbReference type="SAM" id="Phobius"/>
    </source>
</evidence>
<gene>
    <name evidence="11" type="ORF">ACFO3J_04900</name>
</gene>
<dbReference type="PROSITE" id="PS52029">
    <property type="entry name" value="LD_TPASE"/>
    <property type="match status" value="1"/>
</dbReference>
<dbReference type="SUPFAM" id="SSF141523">
    <property type="entry name" value="L,D-transpeptidase catalytic domain-like"/>
    <property type="match status" value="1"/>
</dbReference>
<dbReference type="Pfam" id="PF03734">
    <property type="entry name" value="YkuD"/>
    <property type="match status" value="1"/>
</dbReference>
<dbReference type="Gene3D" id="2.60.40.3710">
    <property type="match status" value="1"/>
</dbReference>
<feature type="transmembrane region" description="Helical" evidence="9">
    <location>
        <begin position="58"/>
        <end position="78"/>
    </location>
</feature>
<keyword evidence="4 7" id="KW-0573">Peptidoglycan synthesis</keyword>
<dbReference type="InterPro" id="IPR005490">
    <property type="entry name" value="LD_TPept_cat_dom"/>
</dbReference>
<feature type="region of interest" description="Disordered" evidence="8">
    <location>
        <begin position="264"/>
        <end position="285"/>
    </location>
</feature>
<reference evidence="12" key="1">
    <citation type="journal article" date="2019" name="Int. J. Syst. Evol. Microbiol.">
        <title>The Global Catalogue of Microorganisms (GCM) 10K type strain sequencing project: providing services to taxonomists for standard genome sequencing and annotation.</title>
        <authorList>
            <consortium name="The Broad Institute Genomics Platform"/>
            <consortium name="The Broad Institute Genome Sequencing Center for Infectious Disease"/>
            <person name="Wu L."/>
            <person name="Ma J."/>
        </authorList>
    </citation>
    <scope>NUCLEOTIDE SEQUENCE [LARGE SCALE GENOMIC DNA]</scope>
    <source>
        <strain evidence="12">CGMCC 4.7237</strain>
    </source>
</reference>
<dbReference type="PANTHER" id="PTHR30582:SF2">
    <property type="entry name" value="L,D-TRANSPEPTIDASE YCIB-RELATED"/>
    <property type="match status" value="1"/>
</dbReference>
<dbReference type="Proteomes" id="UP001595765">
    <property type="component" value="Unassembled WGS sequence"/>
</dbReference>
<evidence type="ECO:0000256" key="7">
    <source>
        <dbReference type="PROSITE-ProRule" id="PRU01373"/>
    </source>
</evidence>
<keyword evidence="12" id="KW-1185">Reference proteome</keyword>